<reference evidence="2 3" key="1">
    <citation type="journal article" date="2021" name="BMC Genomics">
        <title>Datura genome reveals duplications of psychoactive alkaloid biosynthetic genes and high mutation rate following tissue culture.</title>
        <authorList>
            <person name="Rajewski A."/>
            <person name="Carter-House D."/>
            <person name="Stajich J."/>
            <person name="Litt A."/>
        </authorList>
    </citation>
    <scope>NUCLEOTIDE SEQUENCE [LARGE SCALE GENOMIC DNA]</scope>
    <source>
        <strain evidence="2">AR-01</strain>
    </source>
</reference>
<organism evidence="2 3">
    <name type="scientific">Datura stramonium</name>
    <name type="common">Jimsonweed</name>
    <name type="synonym">Common thornapple</name>
    <dbReference type="NCBI Taxonomy" id="4076"/>
    <lineage>
        <taxon>Eukaryota</taxon>
        <taxon>Viridiplantae</taxon>
        <taxon>Streptophyta</taxon>
        <taxon>Embryophyta</taxon>
        <taxon>Tracheophyta</taxon>
        <taxon>Spermatophyta</taxon>
        <taxon>Magnoliopsida</taxon>
        <taxon>eudicotyledons</taxon>
        <taxon>Gunneridae</taxon>
        <taxon>Pentapetalae</taxon>
        <taxon>asterids</taxon>
        <taxon>lamiids</taxon>
        <taxon>Solanales</taxon>
        <taxon>Solanaceae</taxon>
        <taxon>Solanoideae</taxon>
        <taxon>Datureae</taxon>
        <taxon>Datura</taxon>
    </lineage>
</organism>
<dbReference type="EMBL" id="JACEIK010009529">
    <property type="protein sequence ID" value="MCE3052386.1"/>
    <property type="molecule type" value="Genomic_DNA"/>
</dbReference>
<feature type="transmembrane region" description="Helical" evidence="1">
    <location>
        <begin position="44"/>
        <end position="65"/>
    </location>
</feature>
<keyword evidence="3" id="KW-1185">Reference proteome</keyword>
<sequence>MEARNDACYLYLSICTLTRPMGANFGRRRSAQSSAPEGCKEKSMVSSFVSCAFWVFCTSLVYLCMCGGARRMALWCTMHGVVENDASCTLTLSGECEGHWAHAHAGRMQGLLGECPCLQRERAAGRIPMPAACEGRRAHAHTDRVRGRWVHAHAGCMSTLPVHARCRWPTSTFDMHLTAQKISNHDKPTLPFTCHRAL</sequence>
<evidence type="ECO:0000313" key="2">
    <source>
        <dbReference type="EMBL" id="MCE3052386.1"/>
    </source>
</evidence>
<gene>
    <name evidence="2" type="ORF">HAX54_052466</name>
</gene>
<protein>
    <submittedName>
        <fullName evidence="2">Uncharacterized protein</fullName>
    </submittedName>
</protein>
<dbReference type="Proteomes" id="UP000823775">
    <property type="component" value="Unassembled WGS sequence"/>
</dbReference>
<keyword evidence="1" id="KW-0812">Transmembrane</keyword>
<accession>A0ABS8WNG3</accession>
<evidence type="ECO:0000256" key="1">
    <source>
        <dbReference type="SAM" id="Phobius"/>
    </source>
</evidence>
<evidence type="ECO:0000313" key="3">
    <source>
        <dbReference type="Proteomes" id="UP000823775"/>
    </source>
</evidence>
<proteinExistence type="predicted"/>
<keyword evidence="1" id="KW-1133">Transmembrane helix</keyword>
<keyword evidence="1" id="KW-0472">Membrane</keyword>
<comment type="caution">
    <text evidence="2">The sequence shown here is derived from an EMBL/GenBank/DDBJ whole genome shotgun (WGS) entry which is preliminary data.</text>
</comment>
<name>A0ABS8WNG3_DATST</name>